<evidence type="ECO:0000313" key="2">
    <source>
        <dbReference type="EMBL" id="SDG36759.1"/>
    </source>
</evidence>
<reference evidence="2 3" key="1">
    <citation type="submission" date="2016-10" db="EMBL/GenBank/DDBJ databases">
        <authorList>
            <person name="de Groot N.N."/>
        </authorList>
    </citation>
    <scope>NUCLEOTIDE SEQUENCE [LARGE SCALE GENOMIC DNA]</scope>
    <source>
        <strain evidence="2 3">DSM 25584</strain>
    </source>
</reference>
<dbReference type="NCBIfam" id="TIGR00278">
    <property type="entry name" value="membrane protein insertion efficiency factor YidD"/>
    <property type="match status" value="1"/>
</dbReference>
<keyword evidence="1" id="KW-0472">Membrane</keyword>
<dbReference type="GO" id="GO:0005886">
    <property type="term" value="C:plasma membrane"/>
    <property type="evidence" value="ECO:0007669"/>
    <property type="project" value="UniProtKB-SubCell"/>
</dbReference>
<evidence type="ECO:0000256" key="1">
    <source>
        <dbReference type="HAMAP-Rule" id="MF_00386"/>
    </source>
</evidence>
<keyword evidence="3" id="KW-1185">Reference proteome</keyword>
<accession>A0A1G7TQ41</accession>
<dbReference type="AlphaFoldDB" id="A0A1G7TQ41"/>
<dbReference type="PANTHER" id="PTHR33383:SF1">
    <property type="entry name" value="MEMBRANE PROTEIN INSERTION EFFICIENCY FACTOR-RELATED"/>
    <property type="match status" value="1"/>
</dbReference>
<dbReference type="SMART" id="SM01234">
    <property type="entry name" value="Haemolytic"/>
    <property type="match status" value="1"/>
</dbReference>
<comment type="subcellular location">
    <subcellularLocation>
        <location evidence="1">Cell membrane</location>
        <topology evidence="1">Peripheral membrane protein</topology>
        <orientation evidence="1">Cytoplasmic side</orientation>
    </subcellularLocation>
</comment>
<dbReference type="Proteomes" id="UP000199415">
    <property type="component" value="Unassembled WGS sequence"/>
</dbReference>
<dbReference type="EMBL" id="FNCE01000010">
    <property type="protein sequence ID" value="SDG36759.1"/>
    <property type="molecule type" value="Genomic_DNA"/>
</dbReference>
<dbReference type="HAMAP" id="MF_00386">
    <property type="entry name" value="UPF0161_YidD"/>
    <property type="match status" value="1"/>
</dbReference>
<dbReference type="InterPro" id="IPR002696">
    <property type="entry name" value="Membr_insert_effic_factor_YidD"/>
</dbReference>
<proteinExistence type="inferred from homology"/>
<name>A0A1G7TQ41_9PROT</name>
<evidence type="ECO:0000313" key="3">
    <source>
        <dbReference type="Proteomes" id="UP000199415"/>
    </source>
</evidence>
<gene>
    <name evidence="2" type="ORF">SAMN05216241_1106</name>
</gene>
<dbReference type="Pfam" id="PF01809">
    <property type="entry name" value="YidD"/>
    <property type="match status" value="1"/>
</dbReference>
<sequence>MKHAAPIASALAQRAALGAVHVYRAISTLTPGHCRYEPTCSQYALTALRRHGVVYGGWLTVRRLARCHPLGSWGFDPVPPARAPGQDRR</sequence>
<protein>
    <recommendedName>
        <fullName evidence="1">Putative membrane protein insertion efficiency factor</fullName>
    </recommendedName>
</protein>
<dbReference type="OrthoDB" id="9801753at2"/>
<comment type="function">
    <text evidence="1">Could be involved in insertion of integral membrane proteins into the membrane.</text>
</comment>
<dbReference type="RefSeq" id="WP_090021084.1">
    <property type="nucleotide sequence ID" value="NZ_FNCE01000010.1"/>
</dbReference>
<keyword evidence="1" id="KW-1003">Cell membrane</keyword>
<dbReference type="STRING" id="1082479.SAMN05216241_1106"/>
<comment type="similarity">
    <text evidence="1">Belongs to the UPF0161 family.</text>
</comment>
<dbReference type="PANTHER" id="PTHR33383">
    <property type="entry name" value="MEMBRANE PROTEIN INSERTION EFFICIENCY FACTOR-RELATED"/>
    <property type="match status" value="1"/>
</dbReference>
<organism evidence="2 3">
    <name type="scientific">Limimonas halophila</name>
    <dbReference type="NCBI Taxonomy" id="1082479"/>
    <lineage>
        <taxon>Bacteria</taxon>
        <taxon>Pseudomonadati</taxon>
        <taxon>Pseudomonadota</taxon>
        <taxon>Alphaproteobacteria</taxon>
        <taxon>Rhodospirillales</taxon>
        <taxon>Rhodovibrionaceae</taxon>
        <taxon>Limimonas</taxon>
    </lineage>
</organism>